<dbReference type="EMBL" id="WNZX01000003">
    <property type="protein sequence ID" value="MUG70191.1"/>
    <property type="molecule type" value="Genomic_DNA"/>
</dbReference>
<reference evidence="1 2" key="1">
    <citation type="submission" date="2019-11" db="EMBL/GenBank/DDBJ databases">
        <title>Draft genome sequences of five Paenibacillus species of dairy origin.</title>
        <authorList>
            <person name="Olajide A.M."/>
            <person name="Chen S."/>
            <person name="Lapointe G."/>
        </authorList>
    </citation>
    <scope>NUCLEOTIDE SEQUENCE [LARGE SCALE GENOMIC DNA]</scope>
    <source>
        <strain evidence="1 2">2CS3</strain>
    </source>
</reference>
<organism evidence="1 2">
    <name type="scientific">Paenibacillus validus</name>
    <dbReference type="NCBI Taxonomy" id="44253"/>
    <lineage>
        <taxon>Bacteria</taxon>
        <taxon>Bacillati</taxon>
        <taxon>Bacillota</taxon>
        <taxon>Bacilli</taxon>
        <taxon>Bacillales</taxon>
        <taxon>Paenibacillaceae</taxon>
        <taxon>Paenibacillus</taxon>
    </lineage>
</organism>
<sequence>MYRKPDPVPIEETSIWLCGEESCTGWMRQNFTFEKSPVCPFCNSDMVQGTRQLPVLINKSIEA</sequence>
<name>A0A7X2Z8G9_9BACL</name>
<gene>
    <name evidence="1" type="ORF">GNP93_05800</name>
</gene>
<dbReference type="Pfam" id="PF14169">
    <property type="entry name" value="YdjO"/>
    <property type="match status" value="1"/>
</dbReference>
<dbReference type="InterPro" id="IPR025916">
    <property type="entry name" value="YdjO"/>
</dbReference>
<dbReference type="RefSeq" id="WP_127606358.1">
    <property type="nucleotide sequence ID" value="NZ_JARTHJ010000171.1"/>
</dbReference>
<evidence type="ECO:0000313" key="2">
    <source>
        <dbReference type="Proteomes" id="UP000450917"/>
    </source>
</evidence>
<protein>
    <submittedName>
        <fullName evidence="1">Cold-shock protein</fullName>
    </submittedName>
</protein>
<keyword evidence="2" id="KW-1185">Reference proteome</keyword>
<dbReference type="AlphaFoldDB" id="A0A7X2Z8G9"/>
<evidence type="ECO:0000313" key="1">
    <source>
        <dbReference type="EMBL" id="MUG70191.1"/>
    </source>
</evidence>
<dbReference type="Proteomes" id="UP000450917">
    <property type="component" value="Unassembled WGS sequence"/>
</dbReference>
<proteinExistence type="predicted"/>
<accession>A0A7X2Z8G9</accession>
<comment type="caution">
    <text evidence="1">The sequence shown here is derived from an EMBL/GenBank/DDBJ whole genome shotgun (WGS) entry which is preliminary data.</text>
</comment>